<dbReference type="Proteomes" id="UP000480222">
    <property type="component" value="Unassembled WGS sequence"/>
</dbReference>
<dbReference type="InterPro" id="IPR041033">
    <property type="entry name" value="SpaA_PFL_dom_1"/>
</dbReference>
<name>A0A811G4L2_CORDP</name>
<evidence type="ECO:0000313" key="11">
    <source>
        <dbReference type="EMBL" id="CAB0583956.1"/>
    </source>
</evidence>
<protein>
    <submittedName>
        <fullName evidence="11">Isopeptide-forming domain-containing fimbrial protein</fullName>
    </submittedName>
</protein>
<dbReference type="Gene3D" id="2.60.40.10">
    <property type="entry name" value="Immunoglobulins"/>
    <property type="match status" value="2"/>
</dbReference>
<evidence type="ECO:0000313" key="12">
    <source>
        <dbReference type="Proteomes" id="UP000480222"/>
    </source>
</evidence>
<dbReference type="InterPro" id="IPR032364">
    <property type="entry name" value="GramPos_pilinD1_N"/>
</dbReference>
<evidence type="ECO:0000256" key="5">
    <source>
        <dbReference type="SAM" id="MobiDB-lite"/>
    </source>
</evidence>
<dbReference type="NCBIfam" id="TIGR04226">
    <property type="entry name" value="RrgB_K2N_iso_D2"/>
    <property type="match status" value="1"/>
</dbReference>
<dbReference type="InterPro" id="IPR013783">
    <property type="entry name" value="Ig-like_fold"/>
</dbReference>
<evidence type="ECO:0000259" key="8">
    <source>
        <dbReference type="Pfam" id="PF00746"/>
    </source>
</evidence>
<dbReference type="GO" id="GO:0005975">
    <property type="term" value="P:carbohydrate metabolic process"/>
    <property type="evidence" value="ECO:0007669"/>
    <property type="project" value="UniProtKB-ARBA"/>
</dbReference>
<feature type="signal peptide" evidence="7">
    <location>
        <begin position="1"/>
        <end position="32"/>
    </location>
</feature>
<evidence type="ECO:0000256" key="4">
    <source>
        <dbReference type="ARBA" id="ARBA00023088"/>
    </source>
</evidence>
<evidence type="ECO:0000256" key="3">
    <source>
        <dbReference type="ARBA" id="ARBA00022729"/>
    </source>
</evidence>
<dbReference type="Pfam" id="PF00746">
    <property type="entry name" value="Gram_pos_anchor"/>
    <property type="match status" value="1"/>
</dbReference>
<dbReference type="InterPro" id="IPR048052">
    <property type="entry name" value="FM1-like"/>
</dbReference>
<feature type="domain" description="Gram-positive cocci surface proteins LPxTG" evidence="8">
    <location>
        <begin position="507"/>
        <end position="544"/>
    </location>
</feature>
<proteinExistence type="predicted"/>
<dbReference type="InterPro" id="IPR026466">
    <property type="entry name" value="Fim_isopep_form_D2_dom"/>
</dbReference>
<keyword evidence="6" id="KW-0812">Transmembrane</keyword>
<dbReference type="NCBIfam" id="NF033902">
    <property type="entry name" value="iso_D2_wall_anc"/>
    <property type="match status" value="1"/>
</dbReference>
<feature type="domain" description="SpaA-like prealbumin fold" evidence="10">
    <location>
        <begin position="379"/>
        <end position="475"/>
    </location>
</feature>
<keyword evidence="2" id="KW-0964">Secreted</keyword>
<gene>
    <name evidence="11" type="ORF">CIP107547_00388</name>
</gene>
<feature type="domain" description="Gram-positive pilin subunit D1 N-terminal" evidence="9">
    <location>
        <begin position="51"/>
        <end position="206"/>
    </location>
</feature>
<accession>A0A811G4L2</accession>
<feature type="chain" id="PRO_5032470728" evidence="7">
    <location>
        <begin position="33"/>
        <end position="546"/>
    </location>
</feature>
<dbReference type="EMBL" id="CADDAV010000005">
    <property type="protein sequence ID" value="CAB0583956.1"/>
    <property type="molecule type" value="Genomic_DNA"/>
</dbReference>
<reference evidence="11 12" key="1">
    <citation type="submission" date="2020-02" db="EMBL/GenBank/DDBJ databases">
        <authorList>
            <person name="Brisse S."/>
        </authorList>
    </citation>
    <scope>NUCLEOTIDE SEQUENCE [LARGE SCALE GENOMIC DNA]</scope>
    <source>
        <strain evidence="11">CIP107547</strain>
    </source>
</reference>
<dbReference type="Pfam" id="PF16555">
    <property type="entry name" value="GramPos_pilinD1"/>
    <property type="match status" value="1"/>
</dbReference>
<keyword evidence="6" id="KW-1133">Transmembrane helix</keyword>
<sequence>MTTQSLGRKLVCSLGATALTLTSTAAVTPAFAVDVVASKPAEYGNIDATAKGSIIVHKHQNQKAEYPQYADPETGSFNGVPSAGVDGVTFDIYKLDYDLTTQQGWDELEKLKIDKDTVKGKNPTSTQVTENGGKATFGNLGLGAYLVVERDSSGARVSVDGQDVSVIDQAAPFVVTIPYPNNHEERQGNKPNGKWLYNVNVFPKNSVSRMTKDVEDQAKHGLLLGSEVRYPVTAQIPTIPTGNKLKYFIITDKMSEHFDVNSLGVDTVQIGADGSVPLTEETDYKVTKVGNTVHVALTKAGLTKAGQHQEEYVHVTFKGKLTSVSYGSIDNGAEAYIGFIPNDDPSEPPTVPPVATPEDPEGGGARKPLNSPRVITKWGQVTILKKDAADGQTGLKDAKFKVYAAKDPYPTDGKCVAEKGEEVKKNGQEYTVTTGEEGKAVIDGLFVADWKSGQPVKDFRCYVLEETEAPAGFIKPKGDKALTPITVYPGTSKVDHEFKIENVKRDAPNLPLTGGQGVAAMMIAGGLLLAVSMGAAVVFVRRMRRQ</sequence>
<evidence type="ECO:0000259" key="9">
    <source>
        <dbReference type="Pfam" id="PF16555"/>
    </source>
</evidence>
<keyword evidence="4" id="KW-0572">Peptidoglycan-anchor</keyword>
<dbReference type="Gene3D" id="2.60.40.740">
    <property type="match status" value="1"/>
</dbReference>
<evidence type="ECO:0000259" key="10">
    <source>
        <dbReference type="Pfam" id="PF17802"/>
    </source>
</evidence>
<evidence type="ECO:0000256" key="7">
    <source>
        <dbReference type="SAM" id="SignalP"/>
    </source>
</evidence>
<evidence type="ECO:0000256" key="6">
    <source>
        <dbReference type="SAM" id="Phobius"/>
    </source>
</evidence>
<dbReference type="RefSeq" id="WP_070799348.1">
    <property type="nucleotide sequence ID" value="NZ_CP018331.1"/>
</dbReference>
<feature type="region of interest" description="Disordered" evidence="5">
    <location>
        <begin position="342"/>
        <end position="371"/>
    </location>
</feature>
<dbReference type="NCBIfam" id="TIGR01167">
    <property type="entry name" value="LPXTG_anchor"/>
    <property type="match status" value="1"/>
</dbReference>
<organism evidence="11 12">
    <name type="scientific">Corynebacterium diphtheriae</name>
    <dbReference type="NCBI Taxonomy" id="1717"/>
    <lineage>
        <taxon>Bacteria</taxon>
        <taxon>Bacillati</taxon>
        <taxon>Actinomycetota</taxon>
        <taxon>Actinomycetes</taxon>
        <taxon>Mycobacteriales</taxon>
        <taxon>Corynebacteriaceae</taxon>
        <taxon>Corynebacterium</taxon>
    </lineage>
</organism>
<evidence type="ECO:0000256" key="1">
    <source>
        <dbReference type="ARBA" id="ARBA00022512"/>
    </source>
</evidence>
<keyword evidence="3 7" id="KW-0732">Signal</keyword>
<dbReference type="InterPro" id="IPR019931">
    <property type="entry name" value="LPXTG_anchor"/>
</dbReference>
<dbReference type="Pfam" id="PF17802">
    <property type="entry name" value="SpaA"/>
    <property type="match status" value="1"/>
</dbReference>
<keyword evidence="1" id="KW-0134">Cell wall</keyword>
<keyword evidence="6" id="KW-0472">Membrane</keyword>
<dbReference type="AlphaFoldDB" id="A0A811G4L2"/>
<comment type="caution">
    <text evidence="11">The sequence shown here is derived from an EMBL/GenBank/DDBJ whole genome shotgun (WGS) entry which is preliminary data.</text>
</comment>
<feature type="transmembrane region" description="Helical" evidence="6">
    <location>
        <begin position="518"/>
        <end position="540"/>
    </location>
</feature>
<evidence type="ECO:0000256" key="2">
    <source>
        <dbReference type="ARBA" id="ARBA00022525"/>
    </source>
</evidence>